<protein>
    <recommendedName>
        <fullName evidence="3">Peptidase C19 ubiquitin carboxyl-terminal hydrolase domain-containing protein</fullName>
    </recommendedName>
</protein>
<evidence type="ECO:0000313" key="4">
    <source>
        <dbReference type="EMBL" id="KAK1402855.1"/>
    </source>
</evidence>
<reference evidence="4" key="2">
    <citation type="submission" date="2023-05" db="EMBL/GenBank/DDBJ databases">
        <authorList>
            <person name="Schelkunov M.I."/>
        </authorList>
    </citation>
    <scope>NUCLEOTIDE SEQUENCE</scope>
    <source>
        <strain evidence="4">Hsosn_3</strain>
        <tissue evidence="4">Leaf</tissue>
    </source>
</reference>
<sequence length="226" mass="24460">MGDPLANQVFVFGSFSEDEARNLLHHFDGELSVKLPTCSNGLSNFKPECKVDRSGNLKENGDIGKSLDCSSLSSGNEGTMRNEGSDLRSVNGTSHGGLQKQCRKASAGPAKMVVDLRPRGLINSGNLCFLNAALQALLSCSPLVKLLLELRNRSISKVNYPTLAAFVDFVSVLEPNGITLKKKDIPVLETGSLSALRCSKVFLKFLLQMYLVVSQADQGKKMHRSS</sequence>
<dbReference type="GO" id="GO:0004843">
    <property type="term" value="F:cysteine-type deubiquitinase activity"/>
    <property type="evidence" value="ECO:0007669"/>
    <property type="project" value="InterPro"/>
</dbReference>
<feature type="domain" description="Peptidase C19 ubiquitin carboxyl-terminal hydrolase" evidence="3">
    <location>
        <begin position="119"/>
        <end position="172"/>
    </location>
</feature>
<dbReference type="Gene3D" id="3.90.70.10">
    <property type="entry name" value="Cysteine proteinases"/>
    <property type="match status" value="1"/>
</dbReference>
<proteinExistence type="inferred from homology"/>
<gene>
    <name evidence="4" type="ORF">POM88_002460</name>
</gene>
<dbReference type="InterPro" id="IPR001394">
    <property type="entry name" value="Peptidase_C19_UCH"/>
</dbReference>
<evidence type="ECO:0000259" key="3">
    <source>
        <dbReference type="Pfam" id="PF00443"/>
    </source>
</evidence>
<comment type="caution">
    <text evidence="4">The sequence shown here is derived from an EMBL/GenBank/DDBJ whole genome shotgun (WGS) entry which is preliminary data.</text>
</comment>
<keyword evidence="5" id="KW-1185">Reference proteome</keyword>
<accession>A0AAD8N5Y1</accession>
<evidence type="ECO:0000256" key="2">
    <source>
        <dbReference type="SAM" id="MobiDB-lite"/>
    </source>
</evidence>
<dbReference type="Proteomes" id="UP001237642">
    <property type="component" value="Unassembled WGS sequence"/>
</dbReference>
<dbReference type="Pfam" id="PF00443">
    <property type="entry name" value="UCH"/>
    <property type="match status" value="1"/>
</dbReference>
<dbReference type="GO" id="GO:0016579">
    <property type="term" value="P:protein deubiquitination"/>
    <property type="evidence" value="ECO:0007669"/>
    <property type="project" value="InterPro"/>
</dbReference>
<dbReference type="EMBL" id="JAUIZM010000001">
    <property type="protein sequence ID" value="KAK1402855.1"/>
    <property type="molecule type" value="Genomic_DNA"/>
</dbReference>
<dbReference type="AlphaFoldDB" id="A0AAD8N5Y1"/>
<evidence type="ECO:0000313" key="5">
    <source>
        <dbReference type="Proteomes" id="UP001237642"/>
    </source>
</evidence>
<feature type="compositionally biased region" description="Polar residues" evidence="2">
    <location>
        <begin position="68"/>
        <end position="79"/>
    </location>
</feature>
<name>A0AAD8N5Y1_9APIA</name>
<reference evidence="4" key="1">
    <citation type="submission" date="2023-02" db="EMBL/GenBank/DDBJ databases">
        <title>Genome of toxic invasive species Heracleum sosnowskyi carries increased number of genes despite the absence of recent whole-genome duplications.</title>
        <authorList>
            <person name="Schelkunov M."/>
            <person name="Shtratnikova V."/>
            <person name="Makarenko M."/>
            <person name="Klepikova A."/>
            <person name="Omelchenko D."/>
            <person name="Novikova G."/>
            <person name="Obukhova E."/>
            <person name="Bogdanov V."/>
            <person name="Penin A."/>
            <person name="Logacheva M."/>
        </authorList>
    </citation>
    <scope>NUCLEOTIDE SEQUENCE</scope>
    <source>
        <strain evidence="4">Hsosn_3</strain>
        <tissue evidence="4">Leaf</tissue>
    </source>
</reference>
<dbReference type="InterPro" id="IPR038765">
    <property type="entry name" value="Papain-like_cys_pep_sf"/>
</dbReference>
<dbReference type="PROSITE" id="PS00972">
    <property type="entry name" value="USP_1"/>
    <property type="match status" value="1"/>
</dbReference>
<dbReference type="SUPFAM" id="SSF54001">
    <property type="entry name" value="Cysteine proteinases"/>
    <property type="match status" value="1"/>
</dbReference>
<feature type="region of interest" description="Disordered" evidence="2">
    <location>
        <begin position="68"/>
        <end position="101"/>
    </location>
</feature>
<dbReference type="InterPro" id="IPR018200">
    <property type="entry name" value="USP_CS"/>
</dbReference>
<comment type="similarity">
    <text evidence="1">Belongs to the peptidase C19 family.</text>
</comment>
<organism evidence="4 5">
    <name type="scientific">Heracleum sosnowskyi</name>
    <dbReference type="NCBI Taxonomy" id="360622"/>
    <lineage>
        <taxon>Eukaryota</taxon>
        <taxon>Viridiplantae</taxon>
        <taxon>Streptophyta</taxon>
        <taxon>Embryophyta</taxon>
        <taxon>Tracheophyta</taxon>
        <taxon>Spermatophyta</taxon>
        <taxon>Magnoliopsida</taxon>
        <taxon>eudicotyledons</taxon>
        <taxon>Gunneridae</taxon>
        <taxon>Pentapetalae</taxon>
        <taxon>asterids</taxon>
        <taxon>campanulids</taxon>
        <taxon>Apiales</taxon>
        <taxon>Apiaceae</taxon>
        <taxon>Apioideae</taxon>
        <taxon>apioid superclade</taxon>
        <taxon>Tordylieae</taxon>
        <taxon>Tordyliinae</taxon>
        <taxon>Heracleum</taxon>
    </lineage>
</organism>
<evidence type="ECO:0000256" key="1">
    <source>
        <dbReference type="ARBA" id="ARBA00009085"/>
    </source>
</evidence>